<proteinExistence type="predicted"/>
<gene>
    <name evidence="1" type="ORF">EWU23_00050</name>
</gene>
<evidence type="ECO:0000313" key="2">
    <source>
        <dbReference type="Proteomes" id="UP001318301"/>
    </source>
</evidence>
<organism evidence="1 2">
    <name type="scientific">Aquirufa beregesia</name>
    <dbReference type="NCBI Taxonomy" id="2516556"/>
    <lineage>
        <taxon>Bacteria</taxon>
        <taxon>Pseudomonadati</taxon>
        <taxon>Bacteroidota</taxon>
        <taxon>Cytophagia</taxon>
        <taxon>Cytophagales</taxon>
        <taxon>Flectobacillaceae</taxon>
        <taxon>Aquirufa</taxon>
    </lineage>
</organism>
<dbReference type="Proteomes" id="UP001318301">
    <property type="component" value="Unassembled WGS sequence"/>
</dbReference>
<comment type="caution">
    <text evidence="1">The sequence shown here is derived from an EMBL/GenBank/DDBJ whole genome shotgun (WGS) entry which is preliminary data.</text>
</comment>
<dbReference type="RefSeq" id="WP_166227575.1">
    <property type="nucleotide sequence ID" value="NZ_CBCSIJ010000019.1"/>
</dbReference>
<accession>A0ABX0ETY7</accession>
<evidence type="ECO:0000313" key="1">
    <source>
        <dbReference type="EMBL" id="NGZ42861.1"/>
    </source>
</evidence>
<keyword evidence="2" id="KW-1185">Reference proteome</keyword>
<reference evidence="1 2" key="1">
    <citation type="submission" date="2019-02" db="EMBL/GenBank/DDBJ databases">
        <title>Genome of a new Bacteroidetes strain.</title>
        <authorList>
            <person name="Pitt A."/>
        </authorList>
    </citation>
    <scope>NUCLEOTIDE SEQUENCE [LARGE SCALE GENOMIC DNA]</scope>
    <source>
        <strain evidence="1 2">50C-KIRBA</strain>
    </source>
</reference>
<name>A0ABX0ETY7_9BACT</name>
<protein>
    <submittedName>
        <fullName evidence="1">Uncharacterized protein</fullName>
    </submittedName>
</protein>
<dbReference type="EMBL" id="SEWW01000001">
    <property type="protein sequence ID" value="NGZ42861.1"/>
    <property type="molecule type" value="Genomic_DNA"/>
</dbReference>
<sequence length="176" mass="21355">MANKDNMINLDSDFGIDSRYKTKREREQDSIALMHARLERLKNLPKQQILRAKLMQLKLKMEDFLHSTINDNQAHFTQFLEFYVDTLYSKRSDFTRDLNITAVSLSQVINKHREPKEEFLFKLLFHSEMVFKDVCKFDNRIWLEVYFRDKINQKLSLQSEWKEKWDKQVRFSELPV</sequence>